<feature type="transmembrane region" description="Helical" evidence="8">
    <location>
        <begin position="65"/>
        <end position="86"/>
    </location>
</feature>
<feature type="transmembrane region" description="Helical" evidence="8">
    <location>
        <begin position="98"/>
        <end position="120"/>
    </location>
</feature>
<evidence type="ECO:0000256" key="2">
    <source>
        <dbReference type="ARBA" id="ARBA00009854"/>
    </source>
</evidence>
<dbReference type="InterPro" id="IPR006037">
    <property type="entry name" value="RCK_C"/>
</dbReference>
<protein>
    <submittedName>
        <fullName evidence="10">Aspartate-alanine antiporter</fullName>
    </submittedName>
</protein>
<feature type="domain" description="RCK C-terminal" evidence="9">
    <location>
        <begin position="296"/>
        <end position="381"/>
    </location>
</feature>
<dbReference type="PROSITE" id="PS51202">
    <property type="entry name" value="RCK_C"/>
    <property type="match status" value="2"/>
</dbReference>
<keyword evidence="5 8" id="KW-0812">Transmembrane</keyword>
<keyword evidence="11" id="KW-1185">Reference proteome</keyword>
<comment type="similarity">
    <text evidence="2">Belongs to the AAE transporter (TC 2.A.81) family.</text>
</comment>
<dbReference type="GO" id="GO:0008324">
    <property type="term" value="F:monoatomic cation transmembrane transporter activity"/>
    <property type="evidence" value="ECO:0007669"/>
    <property type="project" value="InterPro"/>
</dbReference>
<name>A0A934WIG0_9RHOB</name>
<feature type="transmembrane region" description="Helical" evidence="8">
    <location>
        <begin position="165"/>
        <end position="185"/>
    </location>
</feature>
<dbReference type="PANTHER" id="PTHR30445">
    <property type="entry name" value="K(+)_H(+) ANTIPORTER SUBUNIT KHTT"/>
    <property type="match status" value="1"/>
</dbReference>
<dbReference type="InterPro" id="IPR050144">
    <property type="entry name" value="AAE_transporter"/>
</dbReference>
<evidence type="ECO:0000313" key="11">
    <source>
        <dbReference type="Proteomes" id="UP000706333"/>
    </source>
</evidence>
<feature type="transmembrane region" description="Helical" evidence="8">
    <location>
        <begin position="39"/>
        <end position="59"/>
    </location>
</feature>
<feature type="domain" description="RCK C-terminal" evidence="9">
    <location>
        <begin position="211"/>
        <end position="295"/>
    </location>
</feature>
<dbReference type="GO" id="GO:0006813">
    <property type="term" value="P:potassium ion transport"/>
    <property type="evidence" value="ECO:0007669"/>
    <property type="project" value="InterPro"/>
</dbReference>
<proteinExistence type="inferred from homology"/>
<evidence type="ECO:0000256" key="3">
    <source>
        <dbReference type="ARBA" id="ARBA00022448"/>
    </source>
</evidence>
<dbReference type="NCBIfam" id="TIGR03802">
    <property type="entry name" value="Asp_Ala_antiprt"/>
    <property type="match status" value="1"/>
</dbReference>
<sequence length="590" mass="61322">MFEHLQTWIPDTLRAHPELAIFVTLAVGYWVGARRFGSFSLGAVTGTLLTGIVVGQLGIEISDQIKSIFFTMFLFAVGFGVGPQFVRGIASDGVPQAAFAVVVCLLVLACVVGAAMVAGYGPGLAVGLLAGSQTISASIGIATDAFARTGMTPDQITEQENLIPVAYAITYIFGTVGTGWILAYLGPKLLRVDIEAECARYEREHSIGAPAAGMGSAWHQHELRAFRIPAGGRVAGMTITAAEAAANGERLFIEGVRKGGELVEVDPDLVLEAGDVVAVSGRRQALVALSNMTEEVEDRALIDIPVEAVDVLVTARSVDGCQLIDLAREPFARGVYLNQIRRGSAGVEVPVLAQTTLHRGDIVRITGSKVHTDRVVEALGYADRPTTITNMVLVGLGICIGGLIGSLILPVHGIPITLGTSGGALIAGIVLGWYRTVNPMVGNVPESTLWFMNSVGLNVFIAVVGISAGPTFIAGLQQAGFGIFFAGLFATSVPMILAPLVGKYVFRFDPAINLGACGGARTSTASGAMVSEVAKSNVPMLGYTVPYAVSNTLLTLWGLAVVLLIHAGPGAAEPVDAAPAPPPATAGARE</sequence>
<dbReference type="AlphaFoldDB" id="A0A934WIG0"/>
<reference evidence="10" key="1">
    <citation type="submission" date="2017-05" db="EMBL/GenBank/DDBJ databases">
        <authorList>
            <person name="Imhoff J.F."/>
            <person name="Rahn T."/>
            <person name="Kuenzel S."/>
            <person name="Neulinger S.C."/>
        </authorList>
    </citation>
    <scope>NUCLEOTIDE SEQUENCE</scope>
    <source>
        <strain evidence="10">LMG 28126</strain>
    </source>
</reference>
<feature type="transmembrane region" description="Helical" evidence="8">
    <location>
        <begin position="15"/>
        <end position="32"/>
    </location>
</feature>
<dbReference type="NCBIfam" id="TIGR01625">
    <property type="entry name" value="YidE_YbjL_dupl"/>
    <property type="match status" value="1"/>
</dbReference>
<dbReference type="InterPro" id="IPR022457">
    <property type="entry name" value="Asp_Ala_antiprt"/>
</dbReference>
<reference evidence="10" key="2">
    <citation type="journal article" date="2020" name="Microorganisms">
        <title>Osmotic Adaptation and Compatible Solute Biosynthesis of Phototrophic Bacteria as Revealed from Genome Analyses.</title>
        <authorList>
            <person name="Imhoff J.F."/>
            <person name="Rahn T."/>
            <person name="Kunzel S."/>
            <person name="Keller A."/>
            <person name="Neulinger S.C."/>
        </authorList>
    </citation>
    <scope>NUCLEOTIDE SEQUENCE</scope>
    <source>
        <strain evidence="10">LMG 28126</strain>
    </source>
</reference>
<feature type="transmembrane region" description="Helical" evidence="8">
    <location>
        <begin position="479"/>
        <end position="501"/>
    </location>
</feature>
<keyword evidence="7 8" id="KW-0472">Membrane</keyword>
<evidence type="ECO:0000259" key="9">
    <source>
        <dbReference type="PROSITE" id="PS51202"/>
    </source>
</evidence>
<dbReference type="InterPro" id="IPR036721">
    <property type="entry name" value="RCK_C_sf"/>
</dbReference>
<dbReference type="Pfam" id="PF06826">
    <property type="entry name" value="Asp-Al_Ex"/>
    <property type="match status" value="2"/>
</dbReference>
<evidence type="ECO:0000313" key="10">
    <source>
        <dbReference type="EMBL" id="MBK5926806.1"/>
    </source>
</evidence>
<feature type="transmembrane region" description="Helical" evidence="8">
    <location>
        <begin position="388"/>
        <end position="408"/>
    </location>
</feature>
<keyword evidence="3" id="KW-0813">Transport</keyword>
<accession>A0A934WIG0</accession>
<dbReference type="InterPro" id="IPR006512">
    <property type="entry name" value="YidE_YbjL"/>
</dbReference>
<dbReference type="PANTHER" id="PTHR30445:SF9">
    <property type="match status" value="1"/>
</dbReference>
<dbReference type="EMBL" id="NHSD01000168">
    <property type="protein sequence ID" value="MBK5926806.1"/>
    <property type="molecule type" value="Genomic_DNA"/>
</dbReference>
<evidence type="ECO:0000256" key="8">
    <source>
        <dbReference type="SAM" id="Phobius"/>
    </source>
</evidence>
<comment type="subcellular location">
    <subcellularLocation>
        <location evidence="1">Cell membrane</location>
        <topology evidence="1">Multi-pass membrane protein</topology>
    </subcellularLocation>
</comment>
<keyword evidence="4" id="KW-1003">Cell membrane</keyword>
<keyword evidence="6 8" id="KW-1133">Transmembrane helix</keyword>
<dbReference type="Proteomes" id="UP000706333">
    <property type="component" value="Unassembled WGS sequence"/>
</dbReference>
<comment type="caution">
    <text evidence="10">The sequence shown here is derived from an EMBL/GenBank/DDBJ whole genome shotgun (WGS) entry which is preliminary data.</text>
</comment>
<organism evidence="10 11">
    <name type="scientific">Rhodobaculum claviforme</name>
    <dbReference type="NCBI Taxonomy" id="1549854"/>
    <lineage>
        <taxon>Bacteria</taxon>
        <taxon>Pseudomonadati</taxon>
        <taxon>Pseudomonadota</taxon>
        <taxon>Alphaproteobacteria</taxon>
        <taxon>Rhodobacterales</taxon>
        <taxon>Paracoccaceae</taxon>
        <taxon>Rhodobaculum</taxon>
    </lineage>
</organism>
<dbReference type="Gene3D" id="3.30.70.1450">
    <property type="entry name" value="Regulator of K+ conductance, C-terminal domain"/>
    <property type="match status" value="1"/>
</dbReference>
<evidence type="ECO:0000256" key="5">
    <source>
        <dbReference type="ARBA" id="ARBA00022692"/>
    </source>
</evidence>
<evidence type="ECO:0000256" key="4">
    <source>
        <dbReference type="ARBA" id="ARBA00022475"/>
    </source>
</evidence>
<evidence type="ECO:0000256" key="7">
    <source>
        <dbReference type="ARBA" id="ARBA00023136"/>
    </source>
</evidence>
<dbReference type="RefSeq" id="WP_201156574.1">
    <property type="nucleotide sequence ID" value="NZ_NHSD01000168.1"/>
</dbReference>
<evidence type="ECO:0000256" key="6">
    <source>
        <dbReference type="ARBA" id="ARBA00022989"/>
    </source>
</evidence>
<dbReference type="SUPFAM" id="SSF116726">
    <property type="entry name" value="TrkA C-terminal domain-like"/>
    <property type="match status" value="2"/>
</dbReference>
<evidence type="ECO:0000256" key="1">
    <source>
        <dbReference type="ARBA" id="ARBA00004651"/>
    </source>
</evidence>
<gene>
    <name evidence="10" type="ORF">CCR87_05490</name>
</gene>
<feature type="transmembrane region" description="Helical" evidence="8">
    <location>
        <begin position="414"/>
        <end position="434"/>
    </location>
</feature>
<dbReference type="Pfam" id="PF02080">
    <property type="entry name" value="TrkA_C"/>
    <property type="match status" value="1"/>
</dbReference>
<feature type="transmembrane region" description="Helical" evidence="8">
    <location>
        <begin position="455"/>
        <end position="473"/>
    </location>
</feature>
<dbReference type="GO" id="GO:0005886">
    <property type="term" value="C:plasma membrane"/>
    <property type="evidence" value="ECO:0007669"/>
    <property type="project" value="UniProtKB-SubCell"/>
</dbReference>